<sequence>MDIPPENQRDSSTTFSIPTPLKKLFDKFPVVVYPPNQLPQSSSKPDSRPSLYVFSKDQDSAAGRPSFNPSCLKWQTFLKIAGIEHRLIKSNNHASPTGSLPFLVQASNGPNKMRGNTGPIVADKMVKFAKEFGAITSEKPNIRYEAYQSLLDYRIRNAWLYSLYLEPRNFYGVAYPLYVSSVSSNPLVQSSISYQLRAAAEAELLKYSPVIDIDDLYSEADKAFEALSTLLGNDAWFFGSKNPALFDASVFAYSQLLLDEDMEWKETKLCRALRSRGNLVQHRERILERYYGEKNS</sequence>
<dbReference type="InterPro" id="IPR050931">
    <property type="entry name" value="Mito_Protein_Transport_Metaxin"/>
</dbReference>
<comment type="caution">
    <text evidence="3">The sequence shown here is derived from an EMBL/GenBank/DDBJ whole genome shotgun (WGS) entry which is preliminary data.</text>
</comment>
<keyword evidence="4" id="KW-1185">Reference proteome</keyword>
<dbReference type="Pfam" id="PF17172">
    <property type="entry name" value="GST_N_4"/>
    <property type="match status" value="1"/>
</dbReference>
<gene>
    <name evidence="3" type="ORF">GcM3_059013</name>
</gene>
<dbReference type="Pfam" id="PF17171">
    <property type="entry name" value="GST_C_6"/>
    <property type="match status" value="1"/>
</dbReference>
<dbReference type="InterPro" id="IPR012336">
    <property type="entry name" value="Thioredoxin-like_fold"/>
</dbReference>
<evidence type="ECO:0000313" key="3">
    <source>
        <dbReference type="EMBL" id="RKF79028.1"/>
    </source>
</evidence>
<dbReference type="EMBL" id="MCBQ01005933">
    <property type="protein sequence ID" value="RKF79028.1"/>
    <property type="molecule type" value="Genomic_DNA"/>
</dbReference>
<evidence type="ECO:0000259" key="1">
    <source>
        <dbReference type="Pfam" id="PF17171"/>
    </source>
</evidence>
<dbReference type="InterPro" id="IPR033468">
    <property type="entry name" value="Metaxin_GST"/>
</dbReference>
<organism evidence="3 4">
    <name type="scientific">Golovinomyces cichoracearum</name>
    <dbReference type="NCBI Taxonomy" id="62708"/>
    <lineage>
        <taxon>Eukaryota</taxon>
        <taxon>Fungi</taxon>
        <taxon>Dikarya</taxon>
        <taxon>Ascomycota</taxon>
        <taxon>Pezizomycotina</taxon>
        <taxon>Leotiomycetes</taxon>
        <taxon>Erysiphales</taxon>
        <taxon>Erysiphaceae</taxon>
        <taxon>Golovinomyces</taxon>
    </lineage>
</organism>
<dbReference type="Proteomes" id="UP000283383">
    <property type="component" value="Unassembled WGS sequence"/>
</dbReference>
<dbReference type="PANTHER" id="PTHR12289">
    <property type="entry name" value="METAXIN RELATED"/>
    <property type="match status" value="1"/>
</dbReference>
<accession>A0A420IWY1</accession>
<dbReference type="Pfam" id="PF10806">
    <property type="entry name" value="SAM35"/>
    <property type="match status" value="1"/>
</dbReference>
<feature type="domain" description="Thioredoxin-like fold" evidence="2">
    <location>
        <begin position="69"/>
        <end position="169"/>
    </location>
</feature>
<proteinExistence type="predicted"/>
<dbReference type="CDD" id="cd03054">
    <property type="entry name" value="GST_N_Metaxin"/>
    <property type="match status" value="1"/>
</dbReference>
<feature type="domain" description="Metaxin glutathione S-transferase" evidence="1">
    <location>
        <begin position="220"/>
        <end position="286"/>
    </location>
</feature>
<dbReference type="GO" id="GO:0001401">
    <property type="term" value="C:SAM complex"/>
    <property type="evidence" value="ECO:0007669"/>
    <property type="project" value="TreeGrafter"/>
</dbReference>
<evidence type="ECO:0000313" key="4">
    <source>
        <dbReference type="Proteomes" id="UP000283383"/>
    </source>
</evidence>
<dbReference type="InterPro" id="IPR021211">
    <property type="entry name" value="SAM35"/>
</dbReference>
<name>A0A420IWY1_9PEZI</name>
<reference evidence="3 4" key="1">
    <citation type="journal article" date="2018" name="BMC Genomics">
        <title>Comparative genome analyses reveal sequence features reflecting distinct modes of host-adaptation between dicot and monocot powdery mildew.</title>
        <authorList>
            <person name="Wu Y."/>
            <person name="Ma X."/>
            <person name="Pan Z."/>
            <person name="Kale S.D."/>
            <person name="Song Y."/>
            <person name="King H."/>
            <person name="Zhang Q."/>
            <person name="Presley C."/>
            <person name="Deng X."/>
            <person name="Wei C.I."/>
            <person name="Xiao S."/>
        </authorList>
    </citation>
    <scope>NUCLEOTIDE SEQUENCE [LARGE SCALE GENOMIC DNA]</scope>
    <source>
        <strain evidence="3">UMSG3</strain>
    </source>
</reference>
<protein>
    <submittedName>
        <fullName evidence="3">Metaxin-1</fullName>
    </submittedName>
</protein>
<evidence type="ECO:0000259" key="2">
    <source>
        <dbReference type="Pfam" id="PF17172"/>
    </source>
</evidence>
<dbReference type="AlphaFoldDB" id="A0A420IWY1"/>
<dbReference type="CDD" id="cd03193">
    <property type="entry name" value="GST_C_Metaxin"/>
    <property type="match status" value="1"/>
</dbReference>
<dbReference type="STRING" id="62708.A0A420IWY1"/>
<dbReference type="GO" id="GO:0007005">
    <property type="term" value="P:mitochondrion organization"/>
    <property type="evidence" value="ECO:0007669"/>
    <property type="project" value="TreeGrafter"/>
</dbReference>
<dbReference type="PANTHER" id="PTHR12289:SF44">
    <property type="entry name" value="OUTER MEMBRANE PROTEIN (SAM35), PUTATIVE (AFU_ORTHOLOGUE AFUA_1G13180)-RELATED"/>
    <property type="match status" value="1"/>
</dbReference>